<feature type="compositionally biased region" description="Basic and acidic residues" evidence="1">
    <location>
        <begin position="17"/>
        <end position="30"/>
    </location>
</feature>
<feature type="region of interest" description="Disordered" evidence="1">
    <location>
        <begin position="1"/>
        <end position="104"/>
    </location>
</feature>
<keyword evidence="3" id="KW-1185">Reference proteome</keyword>
<dbReference type="Proteomes" id="UP001321473">
    <property type="component" value="Unassembled WGS sequence"/>
</dbReference>
<protein>
    <submittedName>
        <fullName evidence="2">Uncharacterized protein</fullName>
    </submittedName>
</protein>
<accession>A0AAQ4E1H3</accession>
<comment type="caution">
    <text evidence="2">The sequence shown here is derived from an EMBL/GenBank/DDBJ whole genome shotgun (WGS) entry which is preliminary data.</text>
</comment>
<dbReference type="AlphaFoldDB" id="A0AAQ4E1H3"/>
<evidence type="ECO:0000313" key="2">
    <source>
        <dbReference type="EMBL" id="KAK8768563.1"/>
    </source>
</evidence>
<sequence>MPIKDESRRNKAANDNCDEKDSSNNIEKRIKGTSGQEPRSMPPFPRTGGGAAAAQPAFTPSAQGGNRAANKDARNAMAPGQWTPHAEGTRGLSMRHATLPGDQVASRYKRTLEMAQKTRQREQKVFQS</sequence>
<reference evidence="2 3" key="1">
    <citation type="journal article" date="2023" name="Arcadia Sci">
        <title>De novo assembly of a long-read Amblyomma americanum tick genome.</title>
        <authorList>
            <person name="Chou S."/>
            <person name="Poskanzer K.E."/>
            <person name="Rollins M."/>
            <person name="Thuy-Boun P.S."/>
        </authorList>
    </citation>
    <scope>NUCLEOTIDE SEQUENCE [LARGE SCALE GENOMIC DNA]</scope>
    <source>
        <strain evidence="2">F_SG_1</strain>
        <tissue evidence="2">Salivary glands</tissue>
    </source>
</reference>
<proteinExistence type="predicted"/>
<gene>
    <name evidence="2" type="ORF">V5799_014971</name>
</gene>
<name>A0AAQ4E1H3_AMBAM</name>
<evidence type="ECO:0000313" key="3">
    <source>
        <dbReference type="Proteomes" id="UP001321473"/>
    </source>
</evidence>
<organism evidence="2 3">
    <name type="scientific">Amblyomma americanum</name>
    <name type="common">Lone star tick</name>
    <dbReference type="NCBI Taxonomy" id="6943"/>
    <lineage>
        <taxon>Eukaryota</taxon>
        <taxon>Metazoa</taxon>
        <taxon>Ecdysozoa</taxon>
        <taxon>Arthropoda</taxon>
        <taxon>Chelicerata</taxon>
        <taxon>Arachnida</taxon>
        <taxon>Acari</taxon>
        <taxon>Parasitiformes</taxon>
        <taxon>Ixodida</taxon>
        <taxon>Ixodoidea</taxon>
        <taxon>Ixodidae</taxon>
        <taxon>Amblyomminae</taxon>
        <taxon>Amblyomma</taxon>
    </lineage>
</organism>
<evidence type="ECO:0000256" key="1">
    <source>
        <dbReference type="SAM" id="MobiDB-lite"/>
    </source>
</evidence>
<dbReference type="EMBL" id="JARKHS020023764">
    <property type="protein sequence ID" value="KAK8768563.1"/>
    <property type="molecule type" value="Genomic_DNA"/>
</dbReference>